<keyword evidence="5" id="KW-0539">Nucleus</keyword>
<reference evidence="9 10" key="1">
    <citation type="journal article" date="2018" name="G3 (Bethesda)">
        <title>Phylogenetic and Phylogenomic Definition of Rhizopus Species.</title>
        <authorList>
            <person name="Gryganskyi A.P."/>
            <person name="Golan J."/>
            <person name="Dolatabadi S."/>
            <person name="Mondo S."/>
            <person name="Robb S."/>
            <person name="Idnurm A."/>
            <person name="Muszewska A."/>
            <person name="Steczkiewicz K."/>
            <person name="Masonjones S."/>
            <person name="Liao H.L."/>
            <person name="Gajdeczka M.T."/>
            <person name="Anike F."/>
            <person name="Vuek A."/>
            <person name="Anishchenko I.M."/>
            <person name="Voigt K."/>
            <person name="de Hoog G.S."/>
            <person name="Smith M.E."/>
            <person name="Heitman J."/>
            <person name="Vilgalys R."/>
            <person name="Stajich J.E."/>
        </authorList>
    </citation>
    <scope>NUCLEOTIDE SEQUENCE [LARGE SCALE GENOMIC DNA]</scope>
    <source>
        <strain evidence="9 10">LSU 92-RS-03</strain>
    </source>
</reference>
<dbReference type="Proteomes" id="UP000253551">
    <property type="component" value="Unassembled WGS sequence"/>
</dbReference>
<accession>A0A367KQK0</accession>
<sequence length="1084" mass="124300">MGLNLETRSRIYDFDSIEADDEFDTELAKAYARYRDAAENKSEIEIHNYLQDKASQNKKEYNDVVSALLYGALTEPGKARMFFQSISFVNRDNFASIVTKLQVLTTSIKFQNLKLAVRDQIFWLISELTSLNVQNVDTLYLCLMRQIRGGDVGQPNVLLCEQILKLFEVHKVWLGTSPRVIATAVYTYLRTIADHRTLQLQSLQQKEIRFVINLMREKWMLCVPIGRDLIRILYDLRAIPDIKQFWDTLLNSPQSISPKFKGIDTVLKTPTPKEFLRCRITPDIEFKLLFILQNLRITQYQRNLTWFVQRFLNTPEAEPFYADVIRFIVAGWYPSNQILQSDIVPRYVIIGSMMRSIKSNVVLTNVKTALVYDWLFFTSTDNIMFIEPAMLLMERSAERYPGITALIMEFLKKSVDEYFPPLRDYMASCVTCGMRVLLNKGVIRSLIPIYRCPATESITRDYMQALFSEFLVEDKQQSAVLPSSVSMQPSGGSGSESNAMRSMPSTPKSENVEYPSEQQQQQGDIDYDSNQKSQQTPKLAIMTPMKDDEDVDAYLYGQSDTEMENTVVNDTEKSVEDTPLPPSEDTDMNDTNEDTMLVVEDEKEEEETDGLQSHQSYWIFGDSLKRFKEASANAIATLREGNVEQYSELNMTSKKNLKEILAVFLRMAIPAETLGSAIGAPIRNIVVSNLLIHNSTPNSMDSVDEDTIVQDPTKDVFDLIMATFWSSCNNDASRDKVIRLIGCIAHTKKTSKTKRHIIGMRWWSFIAGQLGNEQVTESLDISEWFPSIIINYKAYVSHAFSVEESTIDKSDYLREYLKGDLQALADKNIVYFNDIIPLLYQYLPNVTVGDLDILKLTLLMLLPETVGKLTCNLYSDSTRIFGNQISTFFVSDSLALTTYETTHLWQLLAAELQGKSDEIYRLFQQPQVIHAMKTNFKIEILPSLFSILTSIPPSKDLMYAILQIMPATLKVTQPQTQFILASLQYWSQQRTDEFLSSLSELTEWITDQIENEEDRSGMATQLLHVLTIWWDQKSASESFKLDKKVLFDLFKLGNLVAYTCPKEWSLEQPRKKKRPILLDSDEDE</sequence>
<feature type="region of interest" description="Disordered" evidence="6">
    <location>
        <begin position="569"/>
        <end position="590"/>
    </location>
</feature>
<evidence type="ECO:0000256" key="2">
    <source>
        <dbReference type="ARBA" id="ARBA00004496"/>
    </source>
</evidence>
<feature type="domain" description="Integrator complex subunit 3 N-terminal" evidence="7">
    <location>
        <begin position="59"/>
        <end position="464"/>
    </location>
</feature>
<evidence type="ECO:0000256" key="1">
    <source>
        <dbReference type="ARBA" id="ARBA00004123"/>
    </source>
</evidence>
<dbReference type="GO" id="GO:0005737">
    <property type="term" value="C:cytoplasm"/>
    <property type="evidence" value="ECO:0007669"/>
    <property type="project" value="UniProtKB-SubCell"/>
</dbReference>
<comment type="subcellular location">
    <subcellularLocation>
        <location evidence="2">Cytoplasm</location>
    </subcellularLocation>
    <subcellularLocation>
        <location evidence="1">Nucleus</location>
    </subcellularLocation>
</comment>
<evidence type="ECO:0000259" key="8">
    <source>
        <dbReference type="Pfam" id="PF24566"/>
    </source>
</evidence>
<dbReference type="GO" id="GO:0005634">
    <property type="term" value="C:nucleus"/>
    <property type="evidence" value="ECO:0007669"/>
    <property type="project" value="UniProtKB-SubCell"/>
</dbReference>
<evidence type="ECO:0000256" key="4">
    <source>
        <dbReference type="ARBA" id="ARBA00022490"/>
    </source>
</evidence>
<gene>
    <name evidence="9" type="primary">INTS3_1</name>
    <name evidence="9" type="ORF">CU098_004616</name>
</gene>
<dbReference type="OrthoDB" id="2021145at2759"/>
<keyword evidence="4" id="KW-0963">Cytoplasm</keyword>
<dbReference type="AlphaFoldDB" id="A0A367KQK0"/>
<evidence type="ECO:0000313" key="10">
    <source>
        <dbReference type="Proteomes" id="UP000253551"/>
    </source>
</evidence>
<dbReference type="PANTHER" id="PTHR13587:SF7">
    <property type="entry name" value="INTEGRATOR COMPLEX SUBUNIT 3"/>
    <property type="match status" value="1"/>
</dbReference>
<feature type="compositionally biased region" description="Polar residues" evidence="6">
    <location>
        <begin position="481"/>
        <end position="509"/>
    </location>
</feature>
<keyword evidence="10" id="KW-1185">Reference proteome</keyword>
<dbReference type="InterPro" id="IPR019333">
    <property type="entry name" value="INTS3_N"/>
</dbReference>
<dbReference type="InterPro" id="IPR045334">
    <property type="entry name" value="INTS3"/>
</dbReference>
<proteinExistence type="inferred from homology"/>
<dbReference type="Pfam" id="PF10189">
    <property type="entry name" value="Ints3_N"/>
    <property type="match status" value="1"/>
</dbReference>
<comment type="caution">
    <text evidence="9">The sequence shown here is derived from an EMBL/GenBank/DDBJ whole genome shotgun (WGS) entry which is preliminary data.</text>
</comment>
<name>A0A367KQK0_RHIST</name>
<feature type="compositionally biased region" description="Polar residues" evidence="6">
    <location>
        <begin position="516"/>
        <end position="537"/>
    </location>
</feature>
<evidence type="ECO:0000256" key="3">
    <source>
        <dbReference type="ARBA" id="ARBA00006130"/>
    </source>
</evidence>
<dbReference type="Pfam" id="PF24566">
    <property type="entry name" value="HEAT_Ints3_C"/>
    <property type="match status" value="1"/>
</dbReference>
<evidence type="ECO:0000256" key="6">
    <source>
        <dbReference type="SAM" id="MobiDB-lite"/>
    </source>
</evidence>
<evidence type="ECO:0000256" key="5">
    <source>
        <dbReference type="ARBA" id="ARBA00023242"/>
    </source>
</evidence>
<organism evidence="9 10">
    <name type="scientific">Rhizopus stolonifer</name>
    <name type="common">Rhizopus nigricans</name>
    <dbReference type="NCBI Taxonomy" id="4846"/>
    <lineage>
        <taxon>Eukaryota</taxon>
        <taxon>Fungi</taxon>
        <taxon>Fungi incertae sedis</taxon>
        <taxon>Mucoromycota</taxon>
        <taxon>Mucoromycotina</taxon>
        <taxon>Mucoromycetes</taxon>
        <taxon>Mucorales</taxon>
        <taxon>Mucorineae</taxon>
        <taxon>Rhizopodaceae</taxon>
        <taxon>Rhizopus</taxon>
    </lineage>
</organism>
<protein>
    <submittedName>
        <fullName evidence="9">Integrator complex subunit 3</fullName>
    </submittedName>
</protein>
<comment type="similarity">
    <text evidence="3">Belongs to the Integrator subunit 3 family.</text>
</comment>
<feature type="domain" description="Ints3-like C-terminal" evidence="8">
    <location>
        <begin position="810"/>
        <end position="999"/>
    </location>
</feature>
<dbReference type="EMBL" id="PJQM01000774">
    <property type="protein sequence ID" value="RCI04142.1"/>
    <property type="molecule type" value="Genomic_DNA"/>
</dbReference>
<evidence type="ECO:0000259" key="7">
    <source>
        <dbReference type="Pfam" id="PF10189"/>
    </source>
</evidence>
<dbReference type="InterPro" id="IPR056518">
    <property type="entry name" value="HEAT_Ints3_C"/>
</dbReference>
<dbReference type="STRING" id="4846.A0A367KQK0"/>
<dbReference type="PANTHER" id="PTHR13587">
    <property type="entry name" value="INTEGRATOR COMPLEX SUBUNIT 3"/>
    <property type="match status" value="1"/>
</dbReference>
<feature type="region of interest" description="Disordered" evidence="6">
    <location>
        <begin position="481"/>
        <end position="546"/>
    </location>
</feature>
<evidence type="ECO:0000313" key="9">
    <source>
        <dbReference type="EMBL" id="RCI04142.1"/>
    </source>
</evidence>